<gene>
    <name evidence="1" type="ORF">RRG08_065304</name>
</gene>
<protein>
    <submittedName>
        <fullName evidence="1">Uncharacterized protein</fullName>
    </submittedName>
</protein>
<name>A0AAE1CU75_9GAST</name>
<organism evidence="1 2">
    <name type="scientific">Elysia crispata</name>
    <name type="common">lettuce slug</name>
    <dbReference type="NCBI Taxonomy" id="231223"/>
    <lineage>
        <taxon>Eukaryota</taxon>
        <taxon>Metazoa</taxon>
        <taxon>Spiralia</taxon>
        <taxon>Lophotrochozoa</taxon>
        <taxon>Mollusca</taxon>
        <taxon>Gastropoda</taxon>
        <taxon>Heterobranchia</taxon>
        <taxon>Euthyneura</taxon>
        <taxon>Panpulmonata</taxon>
        <taxon>Sacoglossa</taxon>
        <taxon>Placobranchoidea</taxon>
        <taxon>Plakobranchidae</taxon>
        <taxon>Elysia</taxon>
    </lineage>
</organism>
<comment type="caution">
    <text evidence="1">The sequence shown here is derived from an EMBL/GenBank/DDBJ whole genome shotgun (WGS) entry which is preliminary data.</text>
</comment>
<sequence length="78" mass="8820">MLTSTTWSDPTFTWLAGLKPVPDTGYFYKHFSRISSYGVYKVLDENSFGVVYRYSVDLADPTIFDRGLSACVEGPHNM</sequence>
<reference evidence="1" key="1">
    <citation type="journal article" date="2023" name="G3 (Bethesda)">
        <title>A reference genome for the long-term kleptoplast-retaining sea slug Elysia crispata morphotype clarki.</title>
        <authorList>
            <person name="Eastman K.E."/>
            <person name="Pendleton A.L."/>
            <person name="Shaikh M.A."/>
            <person name="Suttiyut T."/>
            <person name="Ogas R."/>
            <person name="Tomko P."/>
            <person name="Gavelis G."/>
            <person name="Widhalm J.R."/>
            <person name="Wisecaver J.H."/>
        </authorList>
    </citation>
    <scope>NUCLEOTIDE SEQUENCE</scope>
    <source>
        <strain evidence="1">ECLA1</strain>
    </source>
</reference>
<proteinExistence type="predicted"/>
<dbReference type="Proteomes" id="UP001283361">
    <property type="component" value="Unassembled WGS sequence"/>
</dbReference>
<keyword evidence="2" id="KW-1185">Reference proteome</keyword>
<accession>A0AAE1CU75</accession>
<dbReference type="EMBL" id="JAWDGP010006707">
    <property type="protein sequence ID" value="KAK3736490.1"/>
    <property type="molecule type" value="Genomic_DNA"/>
</dbReference>
<dbReference type="AlphaFoldDB" id="A0AAE1CU75"/>
<evidence type="ECO:0000313" key="2">
    <source>
        <dbReference type="Proteomes" id="UP001283361"/>
    </source>
</evidence>
<evidence type="ECO:0000313" key="1">
    <source>
        <dbReference type="EMBL" id="KAK3736490.1"/>
    </source>
</evidence>